<reference evidence="29" key="1">
    <citation type="submission" date="2020-09" db="EMBL/GenBank/DDBJ databases">
        <title>Draft Genome Sequence of Paenibacillus sp. WST5.</title>
        <authorList>
            <person name="Bao Z."/>
        </authorList>
    </citation>
    <scope>NUCLEOTIDE SEQUENCE</scope>
    <source>
        <strain evidence="29">WST5</strain>
    </source>
</reference>
<comment type="function">
    <text evidence="2">The phosphoenolpyruvate-dependent sugar phosphotransferase system (sugar PTS), a major carbohydrate active transport system, catalyzes the phosphorylation of incoming sugar substrates concomitantly with their translocation across the cell membrane. The enzyme II CmtAB PTS system is involved in D-mannitol transport.</text>
</comment>
<feature type="domain" description="PTS EIIC type-2" evidence="28">
    <location>
        <begin position="1"/>
        <end position="323"/>
    </location>
</feature>
<accession>A0A926KNY7</accession>
<evidence type="ECO:0000256" key="18">
    <source>
        <dbReference type="ARBA" id="ARBA00022989"/>
    </source>
</evidence>
<dbReference type="PROSITE" id="PS00372">
    <property type="entry name" value="PTS_EIIA_TYPE_2_HIS"/>
    <property type="match status" value="1"/>
</dbReference>
<dbReference type="AlphaFoldDB" id="A0A926KNY7"/>
<sequence>MVFQNVACLVALGMLRVLFGPLGWWPQQGIHQLIDPLTIYFIPLLFAYTGGRMMGGHRGGVVSAFVVLGMIAGNTSSYSMILPAMLVSPVMGYIIKKVDKWLEAWIPLGLELLCYTVAAGAISIAFALVAFYEITPLFVHMMSFIAAGAEQLVASGYLWPLAIIIEPAKVLFFNNVINHGILEPLGINQARELGKSIFFLLETNPGPGLGLLLAYYLHAKGMEKGNVRSSLIIHVLGGIHEVYFPYAILKPVTIIPLIIGGVAGDFVFAYLNAGLVATPSPGSIMVLMFMAPKGMHMAVLAGFLVSAFISFLGCYLVISKSSSKISNHTQSVREVVELQMAADGNTMMNKRINKIVFACDAGMGSSAMGAALLRKKLKESGLFIEVTNCSVDELSSDADIVISHTHLTERAKLSAPSARHFSITSFLDKQFYEDFISKIGSGFERNSEDTSRITESTVFTMDHILLQMSAKHKEEAIEQIGEALIRLSHTEPMFIQELHQREKMLSTYIGNGVAIPHGVNVDSKYIRKPGIVITQYPNGIDYGNGKTAYLLIAVVGHHQEKPELISRIAYMIESKQTVDQMIKATSKKEVYELVCKSFKAMDGKR</sequence>
<feature type="transmembrane region" description="Helical" evidence="25">
    <location>
        <begin position="355"/>
        <end position="373"/>
    </location>
</feature>
<feature type="transmembrane region" description="Helical" evidence="25">
    <location>
        <begin position="105"/>
        <end position="132"/>
    </location>
</feature>
<dbReference type="Pfam" id="PF02302">
    <property type="entry name" value="PTS_IIB"/>
    <property type="match status" value="1"/>
</dbReference>
<dbReference type="SUPFAM" id="SSF55804">
    <property type="entry name" value="Phoshotransferase/anion transport protein"/>
    <property type="match status" value="1"/>
</dbReference>
<dbReference type="Proteomes" id="UP000650466">
    <property type="component" value="Unassembled WGS sequence"/>
</dbReference>
<dbReference type="GO" id="GO:0022872">
    <property type="term" value="F:protein-N(PI)-phosphohistidine-mannitol phosphotransferase system transmembrane transporter activity"/>
    <property type="evidence" value="ECO:0007669"/>
    <property type="project" value="InterPro"/>
</dbReference>
<evidence type="ECO:0000256" key="21">
    <source>
        <dbReference type="ARBA" id="ARBA00030684"/>
    </source>
</evidence>
<dbReference type="Gene3D" id="3.40.50.2300">
    <property type="match status" value="1"/>
</dbReference>
<evidence type="ECO:0000256" key="3">
    <source>
        <dbReference type="ARBA" id="ARBA00004429"/>
    </source>
</evidence>
<dbReference type="EC" id="2.7.1.197" evidence="5"/>
<evidence type="ECO:0000256" key="1">
    <source>
        <dbReference type="ARBA" id="ARBA00001655"/>
    </source>
</evidence>
<evidence type="ECO:0000256" key="9">
    <source>
        <dbReference type="ARBA" id="ARBA00022448"/>
    </source>
</evidence>
<keyword evidence="30" id="KW-1185">Reference proteome</keyword>
<feature type="domain" description="PTS EIIB type-2" evidence="27">
    <location>
        <begin position="353"/>
        <end position="444"/>
    </location>
</feature>
<dbReference type="InterPro" id="IPR003501">
    <property type="entry name" value="PTS_EIIB_2/3"/>
</dbReference>
<dbReference type="InterPro" id="IPR050893">
    <property type="entry name" value="Sugar_PTS"/>
</dbReference>
<dbReference type="Pfam" id="PF00359">
    <property type="entry name" value="PTS_EIIA_2"/>
    <property type="match status" value="1"/>
</dbReference>
<evidence type="ECO:0000256" key="11">
    <source>
        <dbReference type="ARBA" id="ARBA00022519"/>
    </source>
</evidence>
<dbReference type="GO" id="GO:0090563">
    <property type="term" value="F:protein-phosphocysteine-sugar phosphotransferase activity"/>
    <property type="evidence" value="ECO:0007669"/>
    <property type="project" value="TreeGrafter"/>
</dbReference>
<evidence type="ECO:0000256" key="15">
    <source>
        <dbReference type="ARBA" id="ARBA00022683"/>
    </source>
</evidence>
<name>A0A926KNY7_9BACL</name>
<dbReference type="GO" id="GO:0016301">
    <property type="term" value="F:kinase activity"/>
    <property type="evidence" value="ECO:0007669"/>
    <property type="project" value="UniProtKB-KW"/>
</dbReference>
<evidence type="ECO:0000259" key="26">
    <source>
        <dbReference type="PROSITE" id="PS51094"/>
    </source>
</evidence>
<dbReference type="InterPro" id="IPR003352">
    <property type="entry name" value="PTS_EIIC"/>
</dbReference>
<feature type="transmembrane region" description="Helical" evidence="25">
    <location>
        <begin position="29"/>
        <end position="48"/>
    </location>
</feature>
<dbReference type="PROSITE" id="PS51094">
    <property type="entry name" value="PTS_EIIA_TYPE_2"/>
    <property type="match status" value="1"/>
</dbReference>
<feature type="transmembrane region" description="Helical" evidence="25">
    <location>
        <begin position="197"/>
        <end position="217"/>
    </location>
</feature>
<feature type="transmembrane region" description="Helical" evidence="25">
    <location>
        <begin position="144"/>
        <end position="165"/>
    </location>
</feature>
<dbReference type="Gene3D" id="3.40.930.10">
    <property type="entry name" value="Mannitol-specific EII, Chain A"/>
    <property type="match status" value="1"/>
</dbReference>
<evidence type="ECO:0000256" key="25">
    <source>
        <dbReference type="SAM" id="Phobius"/>
    </source>
</evidence>
<dbReference type="EMBL" id="JACVVD010000004">
    <property type="protein sequence ID" value="MBD0381334.1"/>
    <property type="molecule type" value="Genomic_DNA"/>
</dbReference>
<proteinExistence type="predicted"/>
<dbReference type="InterPro" id="IPR016152">
    <property type="entry name" value="PTrfase/Anion_transptr"/>
</dbReference>
<feature type="transmembrane region" description="Helical" evidence="25">
    <location>
        <begin position="298"/>
        <end position="318"/>
    </location>
</feature>
<keyword evidence="13 29" id="KW-0762">Sugar transport</keyword>
<evidence type="ECO:0000256" key="20">
    <source>
        <dbReference type="ARBA" id="ARBA00029908"/>
    </source>
</evidence>
<feature type="transmembrane region" description="Helical" evidence="25">
    <location>
        <begin position="60"/>
        <end position="85"/>
    </location>
</feature>
<dbReference type="PROSITE" id="PS51104">
    <property type="entry name" value="PTS_EIIC_TYPE_2"/>
    <property type="match status" value="1"/>
</dbReference>
<organism evidence="29 30">
    <name type="scientific">Paenibacillus sedimenti</name>
    <dbReference type="NCBI Taxonomy" id="2770274"/>
    <lineage>
        <taxon>Bacteria</taxon>
        <taxon>Bacillati</taxon>
        <taxon>Bacillota</taxon>
        <taxon>Bacilli</taxon>
        <taxon>Bacillales</taxon>
        <taxon>Paenibacillaceae</taxon>
        <taxon>Paenibacillus</taxon>
    </lineage>
</organism>
<evidence type="ECO:0000256" key="7">
    <source>
        <dbReference type="ARBA" id="ARBA00015039"/>
    </source>
</evidence>
<evidence type="ECO:0000313" key="29">
    <source>
        <dbReference type="EMBL" id="MBD0381334.1"/>
    </source>
</evidence>
<keyword evidence="9" id="KW-0813">Transport</keyword>
<evidence type="ECO:0000259" key="27">
    <source>
        <dbReference type="PROSITE" id="PS51099"/>
    </source>
</evidence>
<evidence type="ECO:0000256" key="24">
    <source>
        <dbReference type="ARBA" id="ARBA00033349"/>
    </source>
</evidence>
<evidence type="ECO:0000256" key="8">
    <source>
        <dbReference type="ARBA" id="ARBA00021825"/>
    </source>
</evidence>
<feature type="transmembrane region" description="Helical" evidence="25">
    <location>
        <begin position="254"/>
        <end position="277"/>
    </location>
</feature>
<dbReference type="GO" id="GO:0005886">
    <property type="term" value="C:plasma membrane"/>
    <property type="evidence" value="ECO:0007669"/>
    <property type="project" value="UniProtKB-SubCell"/>
</dbReference>
<feature type="domain" description="PTS EIIA type-2" evidence="26">
    <location>
        <begin position="457"/>
        <end position="597"/>
    </location>
</feature>
<evidence type="ECO:0000256" key="5">
    <source>
        <dbReference type="ARBA" id="ARBA00011909"/>
    </source>
</evidence>
<gene>
    <name evidence="29" type="ORF">ICC18_14505</name>
</gene>
<evidence type="ECO:0000256" key="22">
    <source>
        <dbReference type="ARBA" id="ARBA00030956"/>
    </source>
</evidence>
<dbReference type="SUPFAM" id="SSF52794">
    <property type="entry name" value="PTS system IIB component-like"/>
    <property type="match status" value="1"/>
</dbReference>
<evidence type="ECO:0000256" key="13">
    <source>
        <dbReference type="ARBA" id="ARBA00022597"/>
    </source>
</evidence>
<dbReference type="InterPro" id="IPR036095">
    <property type="entry name" value="PTS_EIIB-like_sf"/>
</dbReference>
<dbReference type="CDD" id="cd05567">
    <property type="entry name" value="PTS_IIB_mannitol"/>
    <property type="match status" value="1"/>
</dbReference>
<evidence type="ECO:0000256" key="14">
    <source>
        <dbReference type="ARBA" id="ARBA00022679"/>
    </source>
</evidence>
<protein>
    <recommendedName>
        <fullName evidence="6">Mannitol-specific phosphotransferase enzyme IIA component</fullName>
        <ecNumber evidence="5">2.7.1.197</ecNumber>
    </recommendedName>
    <alternativeName>
        <fullName evidence="22">EIIA</fullName>
    </alternativeName>
    <alternativeName>
        <fullName evidence="24">EIICB-Mtl</fullName>
    </alternativeName>
    <alternativeName>
        <fullName evidence="21">EIICBA-Mtl</fullName>
    </alternativeName>
    <alternativeName>
        <fullName evidence="23">EIII</fullName>
    </alternativeName>
    <alternativeName>
        <fullName evidence="20">PTS system mannitol-specific EIIA component</fullName>
    </alternativeName>
    <alternativeName>
        <fullName evidence="8">PTS system mannitol-specific EIICB component</fullName>
    </alternativeName>
    <alternativeName>
        <fullName evidence="7">PTS system mannitol-specific EIICBA component</fullName>
    </alternativeName>
</protein>
<dbReference type="InterPro" id="IPR013011">
    <property type="entry name" value="PTS_EIIB_2"/>
</dbReference>
<evidence type="ECO:0000259" key="28">
    <source>
        <dbReference type="PROSITE" id="PS51104"/>
    </source>
</evidence>
<comment type="subunit">
    <text evidence="4">Homodimer.</text>
</comment>
<evidence type="ECO:0000256" key="6">
    <source>
        <dbReference type="ARBA" id="ARBA00014783"/>
    </source>
</evidence>
<comment type="catalytic activity">
    <reaction evidence="1">
        <text>D-mannitol(out) + N(pros)-phospho-L-histidyl-[protein] = D-mannitol 1-phosphate(in) + L-histidyl-[protein]</text>
        <dbReference type="Rhea" id="RHEA:33363"/>
        <dbReference type="Rhea" id="RHEA-COMP:9745"/>
        <dbReference type="Rhea" id="RHEA-COMP:9746"/>
        <dbReference type="ChEBI" id="CHEBI:16899"/>
        <dbReference type="ChEBI" id="CHEBI:29979"/>
        <dbReference type="ChEBI" id="CHEBI:61381"/>
        <dbReference type="ChEBI" id="CHEBI:64837"/>
        <dbReference type="EC" id="2.7.1.197"/>
    </reaction>
</comment>
<keyword evidence="19 25" id="KW-0472">Membrane</keyword>
<dbReference type="InterPro" id="IPR002178">
    <property type="entry name" value="PTS_EIIA_type-2_dom"/>
</dbReference>
<evidence type="ECO:0000256" key="17">
    <source>
        <dbReference type="ARBA" id="ARBA00022777"/>
    </source>
</evidence>
<evidence type="ECO:0000256" key="12">
    <source>
        <dbReference type="ARBA" id="ARBA00022553"/>
    </source>
</evidence>
<dbReference type="GO" id="GO:0009401">
    <property type="term" value="P:phosphoenolpyruvate-dependent sugar phosphotransferase system"/>
    <property type="evidence" value="ECO:0007669"/>
    <property type="project" value="UniProtKB-KW"/>
</dbReference>
<keyword evidence="18 25" id="KW-1133">Transmembrane helix</keyword>
<evidence type="ECO:0000256" key="4">
    <source>
        <dbReference type="ARBA" id="ARBA00011738"/>
    </source>
</evidence>
<dbReference type="InterPro" id="IPR029503">
    <property type="entry name" value="PTS_EIIB_mannitol"/>
</dbReference>
<keyword evidence="15" id="KW-0598">Phosphotransferase system</keyword>
<evidence type="ECO:0000313" key="30">
    <source>
        <dbReference type="Proteomes" id="UP000650466"/>
    </source>
</evidence>
<evidence type="ECO:0000256" key="10">
    <source>
        <dbReference type="ARBA" id="ARBA00022475"/>
    </source>
</evidence>
<evidence type="ECO:0000256" key="16">
    <source>
        <dbReference type="ARBA" id="ARBA00022692"/>
    </source>
</evidence>
<keyword evidence="11" id="KW-0997">Cell inner membrane</keyword>
<dbReference type="PANTHER" id="PTHR30181">
    <property type="entry name" value="MANNITOL PERMEASE IIC COMPONENT"/>
    <property type="match status" value="1"/>
</dbReference>
<keyword evidence="16 25" id="KW-0812">Transmembrane</keyword>
<evidence type="ECO:0000256" key="23">
    <source>
        <dbReference type="ARBA" id="ARBA00030962"/>
    </source>
</evidence>
<evidence type="ECO:0000256" key="2">
    <source>
        <dbReference type="ARBA" id="ARBA00002434"/>
    </source>
</evidence>
<dbReference type="PROSITE" id="PS51099">
    <property type="entry name" value="PTS_EIIB_TYPE_2"/>
    <property type="match status" value="1"/>
</dbReference>
<keyword evidence="14" id="KW-0808">Transferase</keyword>
<comment type="caution">
    <text evidence="29">The sequence shown here is derived from an EMBL/GenBank/DDBJ whole genome shotgun (WGS) entry which is preliminary data.</text>
</comment>
<comment type="subcellular location">
    <subcellularLocation>
        <location evidence="3">Cell inner membrane</location>
        <topology evidence="3">Multi-pass membrane protein</topology>
    </subcellularLocation>
</comment>
<dbReference type="InterPro" id="IPR013014">
    <property type="entry name" value="PTS_EIIC_2"/>
</dbReference>
<keyword evidence="12" id="KW-0597">Phosphoprotein</keyword>
<dbReference type="Pfam" id="PF02378">
    <property type="entry name" value="PTS_EIIC"/>
    <property type="match status" value="1"/>
</dbReference>
<dbReference type="PANTHER" id="PTHR30181:SF2">
    <property type="entry name" value="PTS SYSTEM MANNITOL-SPECIFIC EIICBA COMPONENT"/>
    <property type="match status" value="1"/>
</dbReference>
<evidence type="ECO:0000256" key="19">
    <source>
        <dbReference type="ARBA" id="ARBA00023136"/>
    </source>
</evidence>
<keyword evidence="10" id="KW-1003">Cell membrane</keyword>
<dbReference type="CDD" id="cd00211">
    <property type="entry name" value="PTS_IIA_fru"/>
    <property type="match status" value="1"/>
</dbReference>
<keyword evidence="17" id="KW-0418">Kinase</keyword>